<feature type="compositionally biased region" description="Low complexity" evidence="1">
    <location>
        <begin position="145"/>
        <end position="162"/>
    </location>
</feature>
<feature type="non-terminal residue" evidence="3">
    <location>
        <position position="1"/>
    </location>
</feature>
<organism evidence="3 4">
    <name type="scientific">Coemansia thaxteri</name>
    <dbReference type="NCBI Taxonomy" id="2663907"/>
    <lineage>
        <taxon>Eukaryota</taxon>
        <taxon>Fungi</taxon>
        <taxon>Fungi incertae sedis</taxon>
        <taxon>Zoopagomycota</taxon>
        <taxon>Kickxellomycotina</taxon>
        <taxon>Kickxellomycetes</taxon>
        <taxon>Kickxellales</taxon>
        <taxon>Kickxellaceae</taxon>
        <taxon>Coemansia</taxon>
    </lineage>
</organism>
<evidence type="ECO:0000256" key="1">
    <source>
        <dbReference type="SAM" id="MobiDB-lite"/>
    </source>
</evidence>
<evidence type="ECO:0000313" key="3">
    <source>
        <dbReference type="EMBL" id="KAJ2000333.1"/>
    </source>
</evidence>
<dbReference type="GO" id="GO:0004568">
    <property type="term" value="F:chitinase activity"/>
    <property type="evidence" value="ECO:0007669"/>
    <property type="project" value="TreeGrafter"/>
</dbReference>
<protein>
    <recommendedName>
        <fullName evidence="2">GH18 domain-containing protein</fullName>
    </recommendedName>
</protein>
<dbReference type="GO" id="GO:0006032">
    <property type="term" value="P:chitin catabolic process"/>
    <property type="evidence" value="ECO:0007669"/>
    <property type="project" value="TreeGrafter"/>
</dbReference>
<feature type="region of interest" description="Disordered" evidence="1">
    <location>
        <begin position="1"/>
        <end position="21"/>
    </location>
</feature>
<dbReference type="EMBL" id="JANBQF010000548">
    <property type="protein sequence ID" value="KAJ2000333.1"/>
    <property type="molecule type" value="Genomic_DNA"/>
</dbReference>
<keyword evidence="4" id="KW-1185">Reference proteome</keyword>
<feature type="compositionally biased region" description="Polar residues" evidence="1">
    <location>
        <begin position="1"/>
        <end position="16"/>
    </location>
</feature>
<dbReference type="InterPro" id="IPR017853">
    <property type="entry name" value="GH"/>
</dbReference>
<dbReference type="PROSITE" id="PS51910">
    <property type="entry name" value="GH18_2"/>
    <property type="match status" value="1"/>
</dbReference>
<gene>
    <name evidence="3" type="ORF">H4R26_004666</name>
</gene>
<evidence type="ECO:0000259" key="2">
    <source>
        <dbReference type="PROSITE" id="PS51910"/>
    </source>
</evidence>
<feature type="region of interest" description="Disordered" evidence="1">
    <location>
        <begin position="140"/>
        <end position="162"/>
    </location>
</feature>
<evidence type="ECO:0000313" key="4">
    <source>
        <dbReference type="Proteomes" id="UP001150907"/>
    </source>
</evidence>
<dbReference type="PANTHER" id="PTHR11177:SF392">
    <property type="entry name" value="HAP41P"/>
    <property type="match status" value="1"/>
</dbReference>
<dbReference type="Gene3D" id="3.10.50.10">
    <property type="match status" value="1"/>
</dbReference>
<dbReference type="GO" id="GO:0005576">
    <property type="term" value="C:extracellular region"/>
    <property type="evidence" value="ECO:0007669"/>
    <property type="project" value="TreeGrafter"/>
</dbReference>
<dbReference type="Proteomes" id="UP001150907">
    <property type="component" value="Unassembled WGS sequence"/>
</dbReference>
<dbReference type="Pfam" id="PF00704">
    <property type="entry name" value="Glyco_hydro_18"/>
    <property type="match status" value="1"/>
</dbReference>
<dbReference type="AlphaFoldDB" id="A0A9W8BFR1"/>
<comment type="caution">
    <text evidence="3">The sequence shown here is derived from an EMBL/GenBank/DDBJ whole genome shotgun (WGS) entry which is preliminary data.</text>
</comment>
<sequence>DMTKDPTNQYQPQSSVVPLGDSEDAPWYDVCAGTTANSGVWQWKNLRGQGVLTSPSTAAAPWVRQWDSMSQTPWLFNPSTKQFISYDDPQSLQIKVNYAASKGLAGAMVWSINMDYNGELVNVLHSFGSSGAVARKRSLEDEKVAAPVSSPPALAAEPTEAI</sequence>
<dbReference type="GO" id="GO:0005975">
    <property type="term" value="P:carbohydrate metabolic process"/>
    <property type="evidence" value="ECO:0007669"/>
    <property type="project" value="InterPro"/>
</dbReference>
<name>A0A9W8BFR1_9FUNG</name>
<dbReference type="Gene3D" id="3.20.20.80">
    <property type="entry name" value="Glycosidases"/>
    <property type="match status" value="1"/>
</dbReference>
<dbReference type="GO" id="GO:0008061">
    <property type="term" value="F:chitin binding"/>
    <property type="evidence" value="ECO:0007669"/>
    <property type="project" value="TreeGrafter"/>
</dbReference>
<dbReference type="SUPFAM" id="SSF51445">
    <property type="entry name" value="(Trans)glycosidases"/>
    <property type="match status" value="1"/>
</dbReference>
<dbReference type="PANTHER" id="PTHR11177">
    <property type="entry name" value="CHITINASE"/>
    <property type="match status" value="1"/>
</dbReference>
<dbReference type="SUPFAM" id="SSF54556">
    <property type="entry name" value="Chitinase insertion domain"/>
    <property type="match status" value="1"/>
</dbReference>
<dbReference type="InterPro" id="IPR001223">
    <property type="entry name" value="Glyco_hydro18_cat"/>
</dbReference>
<reference evidence="3" key="1">
    <citation type="submission" date="2022-07" db="EMBL/GenBank/DDBJ databases">
        <title>Phylogenomic reconstructions and comparative analyses of Kickxellomycotina fungi.</title>
        <authorList>
            <person name="Reynolds N.K."/>
            <person name="Stajich J.E."/>
            <person name="Barry K."/>
            <person name="Grigoriev I.V."/>
            <person name="Crous P."/>
            <person name="Smith M.E."/>
        </authorList>
    </citation>
    <scope>NUCLEOTIDE SEQUENCE</scope>
    <source>
        <strain evidence="3">IMI 214461</strain>
    </source>
</reference>
<dbReference type="InterPro" id="IPR050314">
    <property type="entry name" value="Glycosyl_Hydrlase_18"/>
</dbReference>
<proteinExistence type="predicted"/>
<dbReference type="OrthoDB" id="76388at2759"/>
<feature type="domain" description="GH18" evidence="2">
    <location>
        <begin position="1"/>
        <end position="131"/>
    </location>
</feature>
<accession>A0A9W8BFR1</accession>
<dbReference type="InterPro" id="IPR029070">
    <property type="entry name" value="Chitinase_insertion_sf"/>
</dbReference>